<dbReference type="EMBL" id="CP042913">
    <property type="protein sequence ID" value="QEG34078.1"/>
    <property type="molecule type" value="Genomic_DNA"/>
</dbReference>
<gene>
    <name evidence="1" type="ORF">Pr1d_13500</name>
</gene>
<evidence type="ECO:0000313" key="1">
    <source>
        <dbReference type="EMBL" id="QEG34078.1"/>
    </source>
</evidence>
<dbReference type="OrthoDB" id="286365at2"/>
<dbReference type="Proteomes" id="UP000323917">
    <property type="component" value="Chromosome"/>
</dbReference>
<protein>
    <submittedName>
        <fullName evidence="1">Uncharacterized protein</fullName>
    </submittedName>
</protein>
<organism evidence="1 2">
    <name type="scientific">Bythopirellula goksoeyrii</name>
    <dbReference type="NCBI Taxonomy" id="1400387"/>
    <lineage>
        <taxon>Bacteria</taxon>
        <taxon>Pseudomonadati</taxon>
        <taxon>Planctomycetota</taxon>
        <taxon>Planctomycetia</taxon>
        <taxon>Pirellulales</taxon>
        <taxon>Lacipirellulaceae</taxon>
        <taxon>Bythopirellula</taxon>
    </lineage>
</organism>
<name>A0A5B9Q4W7_9BACT</name>
<dbReference type="KEGG" id="bgok:Pr1d_13500"/>
<sequence>MARHTEDREDLLRDATALVPRVMLQVEIEERTVEVFAGFRNGEALSLYFDSDPVFHFNSAGHLRRAFAAGHILKASQGRLVSWSPQRTESRVTMASEELTTEKQEQLGKRMLALLCNLKNAMARQQFTLMGQVPADGDGLERLSSWLESHSGFTIAELPNVS</sequence>
<keyword evidence="2" id="KW-1185">Reference proteome</keyword>
<proteinExistence type="predicted"/>
<reference evidence="1 2" key="1">
    <citation type="submission" date="2019-08" db="EMBL/GenBank/DDBJ databases">
        <title>Deep-cultivation of Planctomycetes and their phenomic and genomic characterization uncovers novel biology.</title>
        <authorList>
            <person name="Wiegand S."/>
            <person name="Jogler M."/>
            <person name="Boedeker C."/>
            <person name="Pinto D."/>
            <person name="Vollmers J."/>
            <person name="Rivas-Marin E."/>
            <person name="Kohn T."/>
            <person name="Peeters S.H."/>
            <person name="Heuer A."/>
            <person name="Rast P."/>
            <person name="Oberbeckmann S."/>
            <person name="Bunk B."/>
            <person name="Jeske O."/>
            <person name="Meyerdierks A."/>
            <person name="Storesund J.E."/>
            <person name="Kallscheuer N."/>
            <person name="Luecker S."/>
            <person name="Lage O.M."/>
            <person name="Pohl T."/>
            <person name="Merkel B.J."/>
            <person name="Hornburger P."/>
            <person name="Mueller R.-W."/>
            <person name="Bruemmer F."/>
            <person name="Labrenz M."/>
            <person name="Spormann A.M."/>
            <person name="Op den Camp H."/>
            <person name="Overmann J."/>
            <person name="Amann R."/>
            <person name="Jetten M.S.M."/>
            <person name="Mascher T."/>
            <person name="Medema M.H."/>
            <person name="Devos D.P."/>
            <person name="Kaster A.-K."/>
            <person name="Ovreas L."/>
            <person name="Rohde M."/>
            <person name="Galperin M.Y."/>
            <person name="Jogler C."/>
        </authorList>
    </citation>
    <scope>NUCLEOTIDE SEQUENCE [LARGE SCALE GENOMIC DNA]</scope>
    <source>
        <strain evidence="1 2">Pr1d</strain>
    </source>
</reference>
<dbReference type="RefSeq" id="WP_148072772.1">
    <property type="nucleotide sequence ID" value="NZ_CP042913.1"/>
</dbReference>
<evidence type="ECO:0000313" key="2">
    <source>
        <dbReference type="Proteomes" id="UP000323917"/>
    </source>
</evidence>
<accession>A0A5B9Q4W7</accession>
<dbReference type="AlphaFoldDB" id="A0A5B9Q4W7"/>